<dbReference type="InterPro" id="IPR001810">
    <property type="entry name" value="F-box_dom"/>
</dbReference>
<dbReference type="EMBL" id="CACRZD030000006">
    <property type="protein sequence ID" value="CAA6661022.1"/>
    <property type="molecule type" value="Genomic_DNA"/>
</dbReference>
<proteinExistence type="predicted"/>
<organism evidence="2">
    <name type="scientific">Spirodela intermedia</name>
    <name type="common">Intermediate duckweed</name>
    <dbReference type="NCBI Taxonomy" id="51605"/>
    <lineage>
        <taxon>Eukaryota</taxon>
        <taxon>Viridiplantae</taxon>
        <taxon>Streptophyta</taxon>
        <taxon>Embryophyta</taxon>
        <taxon>Tracheophyta</taxon>
        <taxon>Spermatophyta</taxon>
        <taxon>Magnoliopsida</taxon>
        <taxon>Liliopsida</taxon>
        <taxon>Araceae</taxon>
        <taxon>Lemnoideae</taxon>
        <taxon>Spirodela</taxon>
    </lineage>
</organism>
<evidence type="ECO:0000259" key="1">
    <source>
        <dbReference type="PROSITE" id="PS50181"/>
    </source>
</evidence>
<dbReference type="EMBL" id="LR743593">
    <property type="protein sequence ID" value="CAA2621313.1"/>
    <property type="molecule type" value="Genomic_DNA"/>
</dbReference>
<dbReference type="Gene3D" id="1.20.1280.50">
    <property type="match status" value="1"/>
</dbReference>
<protein>
    <recommendedName>
        <fullName evidence="1">F-box domain-containing protein</fullName>
    </recommendedName>
</protein>
<dbReference type="SMART" id="SM00256">
    <property type="entry name" value="FBOX"/>
    <property type="match status" value="1"/>
</dbReference>
<accession>A0A7I8ISP5</accession>
<dbReference type="InterPro" id="IPR036047">
    <property type="entry name" value="F-box-like_dom_sf"/>
</dbReference>
<dbReference type="Proteomes" id="UP001189122">
    <property type="component" value="Unassembled WGS sequence"/>
</dbReference>
<dbReference type="PANTHER" id="PTHR47744:SF1">
    <property type="entry name" value="OS05G0526300 PROTEIN"/>
    <property type="match status" value="1"/>
</dbReference>
<dbReference type="Pfam" id="PF24104">
    <property type="entry name" value="At5g52880_ARM"/>
    <property type="match status" value="1"/>
</dbReference>
<dbReference type="PROSITE" id="PS50181">
    <property type="entry name" value="FBOX"/>
    <property type="match status" value="1"/>
</dbReference>
<reference evidence="2 3" key="1">
    <citation type="submission" date="2019-12" db="EMBL/GenBank/DDBJ databases">
        <authorList>
            <person name="Scholz U."/>
            <person name="Mascher M."/>
            <person name="Fiebig A."/>
        </authorList>
    </citation>
    <scope>NUCLEOTIDE SEQUENCE</scope>
</reference>
<dbReference type="PANTHER" id="PTHR47744">
    <property type="entry name" value="OS05G0526300 PROTEIN"/>
    <property type="match status" value="1"/>
</dbReference>
<dbReference type="AlphaFoldDB" id="A0A7I8ISP5"/>
<dbReference type="Pfam" id="PF12937">
    <property type="entry name" value="F-box-like"/>
    <property type="match status" value="1"/>
</dbReference>
<sequence>MGDGGAERYEKLRLAEALGRACDYAAACTELSFILRGAYSKLPKNLQFTVFQDTLAAFRLLPDVQTSAGTSAAHILHQASEVSLPKQKKAMAISEFKRAVVTQKRHCKVQEENEDSKGLPEDILIHIFSYLDMRSLVTAGLVCRLWNSATNDTSLWQSQYSLLFGNRSSSRESTEEMRKSDPVCSLDWKKAFKIRYISCLCWKSTTARGYCVHCRSIIWASSICVNSAHHCSRLANQQPSIRPLSPNEIVRYLLGEPMLDVSDSSDSDSDECLLKLPRLWAYPSLSGQ</sequence>
<gene>
    <name evidence="2" type="ORF">SI7747_06007421</name>
</gene>
<dbReference type="SUPFAM" id="SSF81383">
    <property type="entry name" value="F-box domain"/>
    <property type="match status" value="1"/>
</dbReference>
<evidence type="ECO:0000313" key="3">
    <source>
        <dbReference type="Proteomes" id="UP001189122"/>
    </source>
</evidence>
<dbReference type="InterPro" id="IPR057039">
    <property type="entry name" value="At5g52880_ARM"/>
</dbReference>
<evidence type="ECO:0000313" key="2">
    <source>
        <dbReference type="EMBL" id="CAA2621313.1"/>
    </source>
</evidence>
<feature type="domain" description="F-box" evidence="1">
    <location>
        <begin position="113"/>
        <end position="159"/>
    </location>
</feature>
<keyword evidence="3" id="KW-1185">Reference proteome</keyword>
<name>A0A7I8ISP5_SPIIN</name>